<name>A0A1I5VUK7_9BACI</name>
<evidence type="ECO:0000313" key="2">
    <source>
        <dbReference type="EMBL" id="SFQ10987.1"/>
    </source>
</evidence>
<accession>A0A1I5VUK7</accession>
<sequence>MLISVGKVEGVMTAASVLIIFLSTLMHFFVVFPYSFYEFPGILSSHNWRFSHVYGHPVTLPLVITHNHYLCIDAVSI</sequence>
<feature type="transmembrane region" description="Helical" evidence="1">
    <location>
        <begin position="12"/>
        <end position="37"/>
    </location>
</feature>
<dbReference type="AlphaFoldDB" id="A0A1I5VUK7"/>
<dbReference type="Proteomes" id="UP000198892">
    <property type="component" value="Unassembled WGS sequence"/>
</dbReference>
<dbReference type="STRING" id="1884432.SAMN05518683_11754"/>
<gene>
    <name evidence="2" type="ORF">SAMN05518683_11754</name>
</gene>
<evidence type="ECO:0000313" key="3">
    <source>
        <dbReference type="Proteomes" id="UP000198892"/>
    </source>
</evidence>
<organism evidence="2 3">
    <name type="scientific">Salibacterium halotolerans</name>
    <dbReference type="NCBI Taxonomy" id="1884432"/>
    <lineage>
        <taxon>Bacteria</taxon>
        <taxon>Bacillati</taxon>
        <taxon>Bacillota</taxon>
        <taxon>Bacilli</taxon>
        <taxon>Bacillales</taxon>
        <taxon>Bacillaceae</taxon>
    </lineage>
</organism>
<keyword evidence="1" id="KW-1133">Transmembrane helix</keyword>
<evidence type="ECO:0000256" key="1">
    <source>
        <dbReference type="SAM" id="Phobius"/>
    </source>
</evidence>
<proteinExistence type="predicted"/>
<protein>
    <submittedName>
        <fullName evidence="2">Uncharacterized protein</fullName>
    </submittedName>
</protein>
<dbReference type="EMBL" id="FOXD01000017">
    <property type="protein sequence ID" value="SFQ10987.1"/>
    <property type="molecule type" value="Genomic_DNA"/>
</dbReference>
<keyword evidence="1" id="KW-0472">Membrane</keyword>
<keyword evidence="1" id="KW-0812">Transmembrane</keyword>
<keyword evidence="3" id="KW-1185">Reference proteome</keyword>
<reference evidence="3" key="1">
    <citation type="submission" date="2016-10" db="EMBL/GenBank/DDBJ databases">
        <authorList>
            <person name="Varghese N."/>
            <person name="Submissions S."/>
        </authorList>
    </citation>
    <scope>NUCLEOTIDE SEQUENCE [LARGE SCALE GENOMIC DNA]</scope>
    <source>
        <strain evidence="3">S7</strain>
    </source>
</reference>